<dbReference type="EMBL" id="SEWG01000002">
    <property type="protein sequence ID" value="RYU91136.1"/>
    <property type="molecule type" value="Genomic_DNA"/>
</dbReference>
<dbReference type="Proteomes" id="UP000293331">
    <property type="component" value="Unassembled WGS sequence"/>
</dbReference>
<sequence length="90" mass="10592">MKNCYFYLNSKAMSLQYISDDSGNHTAVIIPINEWNEITAKHEDLKQLQDKPKSTLKKKPSEYAGTLDKELAKKMILDIEKERGEWERRF</sequence>
<accession>A0A4Q5LP25</accession>
<keyword evidence="2" id="KW-1185">Reference proteome</keyword>
<dbReference type="OrthoDB" id="798979at2"/>
<reference evidence="1 2" key="1">
    <citation type="submission" date="2019-02" db="EMBL/GenBank/DDBJ databases">
        <title>Bacterial novel species Mucilaginibacter sp. 17JY9-4 isolated from soil.</title>
        <authorList>
            <person name="Jung H.-Y."/>
        </authorList>
    </citation>
    <scope>NUCLEOTIDE SEQUENCE [LARGE SCALE GENOMIC DNA]</scope>
    <source>
        <strain evidence="1 2">17JY9-4</strain>
    </source>
</reference>
<name>A0A4Q5LP25_9SPHI</name>
<proteinExistence type="predicted"/>
<evidence type="ECO:0000313" key="1">
    <source>
        <dbReference type="EMBL" id="RYU91136.1"/>
    </source>
</evidence>
<protein>
    <recommendedName>
        <fullName evidence="3">Prevent-host-death protein</fullName>
    </recommendedName>
</protein>
<organism evidence="1 2">
    <name type="scientific">Mucilaginibacter terrigena</name>
    <dbReference type="NCBI Taxonomy" id="2492395"/>
    <lineage>
        <taxon>Bacteria</taxon>
        <taxon>Pseudomonadati</taxon>
        <taxon>Bacteroidota</taxon>
        <taxon>Sphingobacteriia</taxon>
        <taxon>Sphingobacteriales</taxon>
        <taxon>Sphingobacteriaceae</taxon>
        <taxon>Mucilaginibacter</taxon>
    </lineage>
</organism>
<dbReference type="AlphaFoldDB" id="A0A4Q5LP25"/>
<evidence type="ECO:0008006" key="3">
    <source>
        <dbReference type="Google" id="ProtNLM"/>
    </source>
</evidence>
<evidence type="ECO:0000313" key="2">
    <source>
        <dbReference type="Proteomes" id="UP000293331"/>
    </source>
</evidence>
<comment type="caution">
    <text evidence="1">The sequence shown here is derived from an EMBL/GenBank/DDBJ whole genome shotgun (WGS) entry which is preliminary data.</text>
</comment>
<gene>
    <name evidence="1" type="ORF">EWM62_04125</name>
</gene>